<dbReference type="RefSeq" id="WP_345972665.1">
    <property type="nucleotide sequence ID" value="NZ_JAQYXL010000006.1"/>
</dbReference>
<dbReference type="Proteomes" id="UP001404845">
    <property type="component" value="Unassembled WGS sequence"/>
</dbReference>
<dbReference type="EMBL" id="JAQYXL010000006">
    <property type="protein sequence ID" value="MEN3231994.1"/>
    <property type="molecule type" value="Genomic_DNA"/>
</dbReference>
<gene>
    <name evidence="1" type="ORF">PUR21_31050</name>
</gene>
<protein>
    <submittedName>
        <fullName evidence="1">Uncharacterized protein</fullName>
    </submittedName>
</protein>
<comment type="caution">
    <text evidence="1">The sequence shown here is derived from an EMBL/GenBank/DDBJ whole genome shotgun (WGS) entry which is preliminary data.</text>
</comment>
<proteinExistence type="predicted"/>
<reference evidence="1 2" key="1">
    <citation type="journal article" date="2023" name="PLoS ONE">
        <title>Complete genome assembly of Hawai'i environmental nontuberculous mycobacteria reveals unexpected co-isolation with methylobacteria.</title>
        <authorList>
            <person name="Hendrix J."/>
            <person name="Epperson L.E."/>
            <person name="Tong E.I."/>
            <person name="Chan Y.L."/>
            <person name="Hasan N.A."/>
            <person name="Dawrs S.N."/>
            <person name="Norton G.J."/>
            <person name="Virdi R."/>
            <person name="Crooks J.L."/>
            <person name="Chan E.D."/>
            <person name="Honda J.R."/>
            <person name="Strong M."/>
        </authorList>
    </citation>
    <scope>NUCLEOTIDE SEQUENCE [LARGE SCALE GENOMIC DNA]</scope>
    <source>
        <strain evidence="1 2">NJH_HI01</strain>
    </source>
</reference>
<evidence type="ECO:0000313" key="1">
    <source>
        <dbReference type="EMBL" id="MEN3231994.1"/>
    </source>
</evidence>
<sequence>MNGVICLGRIHEVNLLDTLEHLVKIQLQPFPKCVVTSDLDAFMKWSVSNTSGMKLCNEEMLSSFYNTINRVGGYKRLIFRRGIQRP</sequence>
<name>A0ABU9ZKL0_9HYPH</name>
<accession>A0ABU9ZKL0</accession>
<keyword evidence="2" id="KW-1185">Reference proteome</keyword>
<evidence type="ECO:0000313" key="2">
    <source>
        <dbReference type="Proteomes" id="UP001404845"/>
    </source>
</evidence>
<organism evidence="1 2">
    <name type="scientific">Methylorubrum rhodesianum</name>
    <dbReference type="NCBI Taxonomy" id="29427"/>
    <lineage>
        <taxon>Bacteria</taxon>
        <taxon>Pseudomonadati</taxon>
        <taxon>Pseudomonadota</taxon>
        <taxon>Alphaproteobacteria</taxon>
        <taxon>Hyphomicrobiales</taxon>
        <taxon>Methylobacteriaceae</taxon>
        <taxon>Methylorubrum</taxon>
    </lineage>
</organism>